<dbReference type="Proteomes" id="UP001107558">
    <property type="component" value="Chromosome 1"/>
</dbReference>
<comment type="caution">
    <text evidence="2">The sequence shown here is derived from an EMBL/GenBank/DDBJ whole genome shotgun (WGS) entry which is preliminary data.</text>
</comment>
<gene>
    <name evidence="2" type="ORF">PVAND_013324</name>
</gene>
<name>A0A9J6CR70_POLVA</name>
<accession>A0A9J6CR70</accession>
<evidence type="ECO:0000256" key="1">
    <source>
        <dbReference type="SAM" id="SignalP"/>
    </source>
</evidence>
<protein>
    <submittedName>
        <fullName evidence="2">Uncharacterized protein</fullName>
    </submittedName>
</protein>
<proteinExistence type="predicted"/>
<feature type="chain" id="PRO_5039931399" evidence="1">
    <location>
        <begin position="17"/>
        <end position="156"/>
    </location>
</feature>
<reference evidence="2" key="1">
    <citation type="submission" date="2021-03" db="EMBL/GenBank/DDBJ databases">
        <title>Chromosome level genome of the anhydrobiotic midge Polypedilum vanderplanki.</title>
        <authorList>
            <person name="Yoshida Y."/>
            <person name="Kikawada T."/>
            <person name="Gusev O."/>
        </authorList>
    </citation>
    <scope>NUCLEOTIDE SEQUENCE</scope>
    <source>
        <strain evidence="2">NIAS01</strain>
        <tissue evidence="2">Whole body or cell culture</tissue>
    </source>
</reference>
<keyword evidence="3" id="KW-1185">Reference proteome</keyword>
<feature type="signal peptide" evidence="1">
    <location>
        <begin position="1"/>
        <end position="16"/>
    </location>
</feature>
<evidence type="ECO:0000313" key="2">
    <source>
        <dbReference type="EMBL" id="KAG5684075.1"/>
    </source>
</evidence>
<dbReference type="AlphaFoldDB" id="A0A9J6CR70"/>
<evidence type="ECO:0000313" key="3">
    <source>
        <dbReference type="Proteomes" id="UP001107558"/>
    </source>
</evidence>
<sequence length="156" mass="17352">MKSLIVFIALIYISSASDSIQVVLDNCLNPAKNDINALMTKENLQKCLTTNEAALTGEVFEIVCINSLRSSATMRLGQALMCIKDGTNIAYESIKQVRRDTYAFVNNVAKTAMMDCSPNFNTDYSKFIDCLLSETQNFPDSIVTFIKQNVLKVTQN</sequence>
<organism evidence="2 3">
    <name type="scientific">Polypedilum vanderplanki</name>
    <name type="common">Sleeping chironomid midge</name>
    <dbReference type="NCBI Taxonomy" id="319348"/>
    <lineage>
        <taxon>Eukaryota</taxon>
        <taxon>Metazoa</taxon>
        <taxon>Ecdysozoa</taxon>
        <taxon>Arthropoda</taxon>
        <taxon>Hexapoda</taxon>
        <taxon>Insecta</taxon>
        <taxon>Pterygota</taxon>
        <taxon>Neoptera</taxon>
        <taxon>Endopterygota</taxon>
        <taxon>Diptera</taxon>
        <taxon>Nematocera</taxon>
        <taxon>Chironomoidea</taxon>
        <taxon>Chironomidae</taxon>
        <taxon>Chironominae</taxon>
        <taxon>Polypedilum</taxon>
        <taxon>Polypedilum</taxon>
    </lineage>
</organism>
<keyword evidence="1" id="KW-0732">Signal</keyword>
<dbReference type="EMBL" id="JADBJN010000001">
    <property type="protein sequence ID" value="KAG5684075.1"/>
    <property type="molecule type" value="Genomic_DNA"/>
</dbReference>